<proteinExistence type="predicted"/>
<dbReference type="PROSITE" id="PS51186">
    <property type="entry name" value="GNAT"/>
    <property type="match status" value="1"/>
</dbReference>
<dbReference type="InterPro" id="IPR000182">
    <property type="entry name" value="GNAT_dom"/>
</dbReference>
<reference evidence="2" key="1">
    <citation type="journal article" date="2014" name="Int. J. Syst. Evol. Microbiol.">
        <title>Complete genome sequence of Corynebacterium casei LMG S-19264T (=DSM 44701T), isolated from a smear-ripened cheese.</title>
        <authorList>
            <consortium name="US DOE Joint Genome Institute (JGI-PGF)"/>
            <person name="Walter F."/>
            <person name="Albersmeier A."/>
            <person name="Kalinowski J."/>
            <person name="Ruckert C."/>
        </authorList>
    </citation>
    <scope>NUCLEOTIDE SEQUENCE</scope>
    <source>
        <strain evidence="2">CGMCC 1.15085</strain>
    </source>
</reference>
<dbReference type="GO" id="GO:0016747">
    <property type="term" value="F:acyltransferase activity, transferring groups other than amino-acyl groups"/>
    <property type="evidence" value="ECO:0007669"/>
    <property type="project" value="InterPro"/>
</dbReference>
<comment type="caution">
    <text evidence="2">The sequence shown here is derived from an EMBL/GenBank/DDBJ whole genome shotgun (WGS) entry which is preliminary data.</text>
</comment>
<protein>
    <recommendedName>
        <fullName evidence="1">N-acetyltransferase domain-containing protein</fullName>
    </recommendedName>
</protein>
<sequence>MTRYPFLELSVETPMLQLRAATDEMLDELSDVVRAGKASADPAPYDDPMSFYEADPDLRVAKWLQAIWRGRGVLNAQSWRLFFVVVADDEPIGMQDVIGVNFTTFGTVTTFSWVSADHRRRGIGHEMRSAALHLAFDGLAATEASSEAFVDIHGSNAISRGLGYEPNGVEWATRHGKPALMNRWRLARDTWATQRRDNIQLRGVEPCRTLLSRL</sequence>
<organism evidence="2 3">
    <name type="scientific">Flexivirga endophytica</name>
    <dbReference type="NCBI Taxonomy" id="1849103"/>
    <lineage>
        <taxon>Bacteria</taxon>
        <taxon>Bacillati</taxon>
        <taxon>Actinomycetota</taxon>
        <taxon>Actinomycetes</taxon>
        <taxon>Micrococcales</taxon>
        <taxon>Dermacoccaceae</taxon>
        <taxon>Flexivirga</taxon>
    </lineage>
</organism>
<dbReference type="InterPro" id="IPR016181">
    <property type="entry name" value="Acyl_CoA_acyltransferase"/>
</dbReference>
<dbReference type="Proteomes" id="UP000636793">
    <property type="component" value="Unassembled WGS sequence"/>
</dbReference>
<evidence type="ECO:0000313" key="2">
    <source>
        <dbReference type="EMBL" id="GGB41068.1"/>
    </source>
</evidence>
<dbReference type="Pfam" id="PF00583">
    <property type="entry name" value="Acetyltransf_1"/>
    <property type="match status" value="1"/>
</dbReference>
<accession>A0A916TDP7</accession>
<reference evidence="2" key="2">
    <citation type="submission" date="2020-09" db="EMBL/GenBank/DDBJ databases">
        <authorList>
            <person name="Sun Q."/>
            <person name="Zhou Y."/>
        </authorList>
    </citation>
    <scope>NUCLEOTIDE SEQUENCE</scope>
    <source>
        <strain evidence="2">CGMCC 1.15085</strain>
    </source>
</reference>
<dbReference type="SUPFAM" id="SSF55729">
    <property type="entry name" value="Acyl-CoA N-acyltransferases (Nat)"/>
    <property type="match status" value="1"/>
</dbReference>
<evidence type="ECO:0000259" key="1">
    <source>
        <dbReference type="PROSITE" id="PS51186"/>
    </source>
</evidence>
<name>A0A916TDP7_9MICO</name>
<gene>
    <name evidence="2" type="ORF">GCM10011492_34910</name>
</gene>
<keyword evidence="3" id="KW-1185">Reference proteome</keyword>
<dbReference type="AlphaFoldDB" id="A0A916TDP7"/>
<evidence type="ECO:0000313" key="3">
    <source>
        <dbReference type="Proteomes" id="UP000636793"/>
    </source>
</evidence>
<dbReference type="EMBL" id="BMHI01000005">
    <property type="protein sequence ID" value="GGB41068.1"/>
    <property type="molecule type" value="Genomic_DNA"/>
</dbReference>
<feature type="domain" description="N-acetyltransferase" evidence="1">
    <location>
        <begin position="16"/>
        <end position="187"/>
    </location>
</feature>
<dbReference type="Gene3D" id="3.40.630.30">
    <property type="match status" value="1"/>
</dbReference>